<evidence type="ECO:0000313" key="2">
    <source>
        <dbReference type="EMBL" id="TFW27939.1"/>
    </source>
</evidence>
<feature type="compositionally biased region" description="Basic and acidic residues" evidence="1">
    <location>
        <begin position="142"/>
        <end position="153"/>
    </location>
</feature>
<evidence type="ECO:0000313" key="3">
    <source>
        <dbReference type="Proteomes" id="UP000297258"/>
    </source>
</evidence>
<dbReference type="RefSeq" id="WP_135191885.1">
    <property type="nucleotide sequence ID" value="NZ_SPUM01000144.1"/>
</dbReference>
<keyword evidence="3" id="KW-1185">Reference proteome</keyword>
<feature type="region of interest" description="Disordered" evidence="1">
    <location>
        <begin position="1"/>
        <end position="54"/>
    </location>
</feature>
<reference evidence="2 3" key="1">
    <citation type="submission" date="2019-03" db="EMBL/GenBank/DDBJ databases">
        <title>Draft genome of Massilia hortus sp. nov., a novel bacterial species of the Oxalobacteraceae family.</title>
        <authorList>
            <person name="Peta V."/>
            <person name="Raths R."/>
            <person name="Bucking H."/>
        </authorList>
    </citation>
    <scope>NUCLEOTIDE SEQUENCE [LARGE SCALE GENOMIC DNA]</scope>
    <source>
        <strain evidence="2 3">ONC3</strain>
    </source>
</reference>
<gene>
    <name evidence="2" type="ORF">E4O92_22500</name>
</gene>
<dbReference type="Proteomes" id="UP000297258">
    <property type="component" value="Unassembled WGS sequence"/>
</dbReference>
<accession>A0A4Y9SRH3</accession>
<organism evidence="2 3">
    <name type="scientific">Massilia horti</name>
    <dbReference type="NCBI Taxonomy" id="2562153"/>
    <lineage>
        <taxon>Bacteria</taxon>
        <taxon>Pseudomonadati</taxon>
        <taxon>Pseudomonadota</taxon>
        <taxon>Betaproteobacteria</taxon>
        <taxon>Burkholderiales</taxon>
        <taxon>Oxalobacteraceae</taxon>
        <taxon>Telluria group</taxon>
        <taxon>Massilia</taxon>
    </lineage>
</organism>
<sequence>MADPRHREGSYQQHAPSGAGGPGAPQPEFHAEPPHVTQGTQGAHGGTAAGEIHGGAMESGQHMLRGAIGATEDVGTGLVGGVSHIATDLVHGVTDLGYEVRNGATGLIGAVGDIGSAAVTTVTHLLVDVVGGVRQVVSAAVGEHRETTSRGHEYGTTGRQQTGGSEQGPHI</sequence>
<proteinExistence type="predicted"/>
<dbReference type="EMBL" id="SPUM01000144">
    <property type="protein sequence ID" value="TFW27939.1"/>
    <property type="molecule type" value="Genomic_DNA"/>
</dbReference>
<feature type="region of interest" description="Disordered" evidence="1">
    <location>
        <begin position="142"/>
        <end position="171"/>
    </location>
</feature>
<comment type="caution">
    <text evidence="2">The sequence shown here is derived from an EMBL/GenBank/DDBJ whole genome shotgun (WGS) entry which is preliminary data.</text>
</comment>
<evidence type="ECO:0000256" key="1">
    <source>
        <dbReference type="SAM" id="MobiDB-lite"/>
    </source>
</evidence>
<dbReference type="AlphaFoldDB" id="A0A4Y9SRH3"/>
<protein>
    <submittedName>
        <fullName evidence="2">Uncharacterized protein</fullName>
    </submittedName>
</protein>
<name>A0A4Y9SRH3_9BURK</name>